<feature type="compositionally biased region" description="Pro residues" evidence="1">
    <location>
        <begin position="15"/>
        <end position="24"/>
    </location>
</feature>
<accession>A0ABN6NYE1</accession>
<name>A0ABN6NYE1_9PROT</name>
<protein>
    <submittedName>
        <fullName evidence="2">Uncharacterized protein</fullName>
    </submittedName>
</protein>
<gene>
    <name evidence="2" type="ORF">Rmf_10140</name>
</gene>
<evidence type="ECO:0000313" key="3">
    <source>
        <dbReference type="Proteomes" id="UP000831327"/>
    </source>
</evidence>
<proteinExistence type="predicted"/>
<organism evidence="2 3">
    <name type="scientific">Roseomonas fluvialis</name>
    <dbReference type="NCBI Taxonomy" id="1750527"/>
    <lineage>
        <taxon>Bacteria</taxon>
        <taxon>Pseudomonadati</taxon>
        <taxon>Pseudomonadota</taxon>
        <taxon>Alphaproteobacteria</taxon>
        <taxon>Acetobacterales</taxon>
        <taxon>Roseomonadaceae</taxon>
        <taxon>Roseomonas</taxon>
    </lineage>
</organism>
<evidence type="ECO:0000256" key="1">
    <source>
        <dbReference type="SAM" id="MobiDB-lite"/>
    </source>
</evidence>
<dbReference type="Proteomes" id="UP000831327">
    <property type="component" value="Chromosome"/>
</dbReference>
<dbReference type="EMBL" id="AP025637">
    <property type="protein sequence ID" value="BDG71085.1"/>
    <property type="molecule type" value="Genomic_DNA"/>
</dbReference>
<dbReference type="RefSeq" id="WP_244458377.1">
    <property type="nucleotide sequence ID" value="NZ_AP025637.1"/>
</dbReference>
<feature type="region of interest" description="Disordered" evidence="1">
    <location>
        <begin position="1"/>
        <end position="71"/>
    </location>
</feature>
<sequence>MPVFLKWDGIDDDPTPPPPPPPPANGGGRDGKVSDLSADPGGRADGGGTGKTLSATLLGKPGPIGGEADAHASDAFFFDQTGRLEHTSPDDGASFVMNDMIPAEPTEQFDLMGSEPDLGVLPLEQMALNFTRVDWD</sequence>
<evidence type="ECO:0000313" key="2">
    <source>
        <dbReference type="EMBL" id="BDG71085.1"/>
    </source>
</evidence>
<keyword evidence="3" id="KW-1185">Reference proteome</keyword>
<reference evidence="2 3" key="1">
    <citation type="journal article" date="2016" name="Microbes Environ.">
        <title>Phylogenetically diverse aerobic anoxygenic phototrophic bacteria isolated from epilithic biofilms in Tama river, Japan.</title>
        <authorList>
            <person name="Hirose S."/>
            <person name="Matsuura K."/>
            <person name="Haruta S."/>
        </authorList>
    </citation>
    <scope>NUCLEOTIDE SEQUENCE [LARGE SCALE GENOMIC DNA]</scope>
    <source>
        <strain evidence="2 3">S08</strain>
    </source>
</reference>